<accession>A0A4Y2W6K6</accession>
<comment type="caution">
    <text evidence="1">The sequence shown here is derived from an EMBL/GenBank/DDBJ whole genome shotgun (WGS) entry which is preliminary data.</text>
</comment>
<dbReference type="EMBL" id="BGPR01054923">
    <property type="protein sequence ID" value="GBO31597.1"/>
    <property type="molecule type" value="Genomic_DNA"/>
</dbReference>
<reference evidence="1 2" key="1">
    <citation type="journal article" date="2019" name="Sci. Rep.">
        <title>Orb-weaving spider Araneus ventricosus genome elucidates the spidroin gene catalogue.</title>
        <authorList>
            <person name="Kono N."/>
            <person name="Nakamura H."/>
            <person name="Ohtoshi R."/>
            <person name="Moran D.A.P."/>
            <person name="Shinohara A."/>
            <person name="Yoshida Y."/>
            <person name="Fujiwara M."/>
            <person name="Mori M."/>
            <person name="Tomita M."/>
            <person name="Arakawa K."/>
        </authorList>
    </citation>
    <scope>NUCLEOTIDE SEQUENCE [LARGE SCALE GENOMIC DNA]</scope>
</reference>
<dbReference type="Proteomes" id="UP000499080">
    <property type="component" value="Unassembled WGS sequence"/>
</dbReference>
<proteinExistence type="predicted"/>
<protein>
    <submittedName>
        <fullName evidence="1">Uncharacterized protein</fullName>
    </submittedName>
</protein>
<name>A0A4Y2W6K6_ARAVE</name>
<evidence type="ECO:0000313" key="2">
    <source>
        <dbReference type="Proteomes" id="UP000499080"/>
    </source>
</evidence>
<organism evidence="1 2">
    <name type="scientific">Araneus ventricosus</name>
    <name type="common">Orbweaver spider</name>
    <name type="synonym">Epeira ventricosa</name>
    <dbReference type="NCBI Taxonomy" id="182803"/>
    <lineage>
        <taxon>Eukaryota</taxon>
        <taxon>Metazoa</taxon>
        <taxon>Ecdysozoa</taxon>
        <taxon>Arthropoda</taxon>
        <taxon>Chelicerata</taxon>
        <taxon>Arachnida</taxon>
        <taxon>Araneae</taxon>
        <taxon>Araneomorphae</taxon>
        <taxon>Entelegynae</taxon>
        <taxon>Araneoidea</taxon>
        <taxon>Araneidae</taxon>
        <taxon>Araneus</taxon>
    </lineage>
</organism>
<evidence type="ECO:0000313" key="1">
    <source>
        <dbReference type="EMBL" id="GBO31597.1"/>
    </source>
</evidence>
<keyword evidence="2" id="KW-1185">Reference proteome</keyword>
<gene>
    <name evidence="1" type="ORF">AVEN_202462_1</name>
</gene>
<dbReference type="OrthoDB" id="6418759at2759"/>
<dbReference type="AlphaFoldDB" id="A0A4Y2W6K6"/>
<sequence length="247" mass="28219">MSCQGIQGLLNEYWRRSPSGHLRSRPDFSCRRILHRPYPEIERVAREPVQPIPLTWLILIGKKAIREDDSKTDKAPNSLRFFVGEQIGYFGFVTPGVPQPYQAVNDLLLKEFSHLKMDCEAAAGPCRFCHPTDPKSRHKTCDCAYTTPALHVPKSCYCHGSPIGHHTLRSTCCHGTATYKWPQEGFRDPDPGPPACTRVCRDVRVQPLDWWLPHCKYLKPADRKDFYLVHVCDCLNPSKILHCARLV</sequence>